<dbReference type="Pfam" id="PF00107">
    <property type="entry name" value="ADH_zinc_N"/>
    <property type="match status" value="1"/>
</dbReference>
<dbReference type="Gene3D" id="3.90.180.10">
    <property type="entry name" value="Medium-chain alcohol dehydrogenases, catalytic domain"/>
    <property type="match status" value="1"/>
</dbReference>
<dbReference type="SUPFAM" id="SSF51735">
    <property type="entry name" value="NAD(P)-binding Rossmann-fold domains"/>
    <property type="match status" value="1"/>
</dbReference>
<dbReference type="InterPro" id="IPR011032">
    <property type="entry name" value="GroES-like_sf"/>
</dbReference>
<evidence type="ECO:0000256" key="1">
    <source>
        <dbReference type="SAM" id="MobiDB-lite"/>
    </source>
</evidence>
<dbReference type="EC" id="1.1.1.1" evidence="3"/>
<dbReference type="InterPro" id="IPR013154">
    <property type="entry name" value="ADH-like_N"/>
</dbReference>
<dbReference type="PANTHER" id="PTHR45033">
    <property type="match status" value="1"/>
</dbReference>
<dbReference type="Pfam" id="PF08240">
    <property type="entry name" value="ADH_N"/>
    <property type="match status" value="1"/>
</dbReference>
<reference evidence="3 4" key="1">
    <citation type="submission" date="2019-02" db="EMBL/GenBank/DDBJ databases">
        <title>Deep-cultivation of Planctomycetes and their phenomic and genomic characterization uncovers novel biology.</title>
        <authorList>
            <person name="Wiegand S."/>
            <person name="Jogler M."/>
            <person name="Boedeker C."/>
            <person name="Pinto D."/>
            <person name="Vollmers J."/>
            <person name="Rivas-Marin E."/>
            <person name="Kohn T."/>
            <person name="Peeters S.H."/>
            <person name="Heuer A."/>
            <person name="Rast P."/>
            <person name="Oberbeckmann S."/>
            <person name="Bunk B."/>
            <person name="Jeske O."/>
            <person name="Meyerdierks A."/>
            <person name="Storesund J.E."/>
            <person name="Kallscheuer N."/>
            <person name="Luecker S."/>
            <person name="Lage O.M."/>
            <person name="Pohl T."/>
            <person name="Merkel B.J."/>
            <person name="Hornburger P."/>
            <person name="Mueller R.-W."/>
            <person name="Bruemmer F."/>
            <person name="Labrenz M."/>
            <person name="Spormann A.M."/>
            <person name="Op den Camp H."/>
            <person name="Overmann J."/>
            <person name="Amann R."/>
            <person name="Jetten M.S.M."/>
            <person name="Mascher T."/>
            <person name="Medema M.H."/>
            <person name="Devos D.P."/>
            <person name="Kaster A.-K."/>
            <person name="Ovreas L."/>
            <person name="Rohde M."/>
            <person name="Galperin M.Y."/>
            <person name="Jogler C."/>
        </authorList>
    </citation>
    <scope>NUCLEOTIDE SEQUENCE [LARGE SCALE GENOMIC DNA]</scope>
    <source>
        <strain evidence="3 4">CA12</strain>
    </source>
</reference>
<protein>
    <submittedName>
        <fullName evidence="3">Alcohol dehydrogenase</fullName>
        <ecNumber evidence="3">1.1.1.1</ecNumber>
    </submittedName>
</protein>
<dbReference type="SUPFAM" id="SSF50129">
    <property type="entry name" value="GroES-like"/>
    <property type="match status" value="1"/>
</dbReference>
<organism evidence="3 4">
    <name type="scientific">Alienimonas californiensis</name>
    <dbReference type="NCBI Taxonomy" id="2527989"/>
    <lineage>
        <taxon>Bacteria</taxon>
        <taxon>Pseudomonadati</taxon>
        <taxon>Planctomycetota</taxon>
        <taxon>Planctomycetia</taxon>
        <taxon>Planctomycetales</taxon>
        <taxon>Planctomycetaceae</taxon>
        <taxon>Alienimonas</taxon>
    </lineage>
</organism>
<gene>
    <name evidence="3" type="ORF">CA12_43020</name>
</gene>
<proteinExistence type="predicted"/>
<dbReference type="EMBL" id="CP036265">
    <property type="protein sequence ID" value="QDT18161.1"/>
    <property type="molecule type" value="Genomic_DNA"/>
</dbReference>
<evidence type="ECO:0000313" key="3">
    <source>
        <dbReference type="EMBL" id="QDT18161.1"/>
    </source>
</evidence>
<sequence>MRAYLVSSDGGPDAIQRVERPDPMPGPGAVRVAMRAASLNYRDKMVALGGYPRNDSRPVVPLSDGAGVVEAVGEGVTEFAVGDRVVNCFFRDWVAGEPDDAIMRTAHGGGIDGVLAERVVFPERALLPIPGDLSFEEAACLPCAAVTAWQSLFVKGGLTAGQSVLCLGTGGVSVFALQLAKAAGATVFITSSSDEKLERARELGADGTVNYKATPDWHKEVRKLTDGRGVDHVVEVGGPGTLAKSMRASALNGRIGLIGVLTGADGEVNPLPCVFERLSIHGIYVGSREMFADMNRHIAANGIRPVIDRTFPFDDAIAAYKHLQSGAHFGKVVVTIDAD</sequence>
<feature type="domain" description="Enoyl reductase (ER)" evidence="2">
    <location>
        <begin position="10"/>
        <end position="334"/>
    </location>
</feature>
<accession>A0A517PFM3</accession>
<dbReference type="GO" id="GO:0004022">
    <property type="term" value="F:alcohol dehydrogenase (NAD+) activity"/>
    <property type="evidence" value="ECO:0007669"/>
    <property type="project" value="UniProtKB-EC"/>
</dbReference>
<dbReference type="KEGG" id="acaf:CA12_43020"/>
<evidence type="ECO:0000259" key="2">
    <source>
        <dbReference type="SMART" id="SM00829"/>
    </source>
</evidence>
<dbReference type="Proteomes" id="UP000318741">
    <property type="component" value="Chromosome"/>
</dbReference>
<dbReference type="InterPro" id="IPR052711">
    <property type="entry name" value="Zinc_ADH-like"/>
</dbReference>
<keyword evidence="3" id="KW-0560">Oxidoreductase</keyword>
<dbReference type="SMART" id="SM00829">
    <property type="entry name" value="PKS_ER"/>
    <property type="match status" value="1"/>
</dbReference>
<dbReference type="OrthoDB" id="9787435at2"/>
<dbReference type="PANTHER" id="PTHR45033:SF2">
    <property type="entry name" value="ZINC-TYPE ALCOHOL DEHYDROGENASE-LIKE PROTEIN C1773.06C"/>
    <property type="match status" value="1"/>
</dbReference>
<dbReference type="InterPro" id="IPR013149">
    <property type="entry name" value="ADH-like_C"/>
</dbReference>
<name>A0A517PFM3_9PLAN</name>
<dbReference type="InterPro" id="IPR036291">
    <property type="entry name" value="NAD(P)-bd_dom_sf"/>
</dbReference>
<dbReference type="CDD" id="cd08276">
    <property type="entry name" value="MDR7"/>
    <property type="match status" value="1"/>
</dbReference>
<feature type="region of interest" description="Disordered" evidence="1">
    <location>
        <begin position="1"/>
        <end position="26"/>
    </location>
</feature>
<keyword evidence="4" id="KW-1185">Reference proteome</keyword>
<dbReference type="Gene3D" id="3.40.50.720">
    <property type="entry name" value="NAD(P)-binding Rossmann-like Domain"/>
    <property type="match status" value="1"/>
</dbReference>
<dbReference type="RefSeq" id="WP_145361127.1">
    <property type="nucleotide sequence ID" value="NZ_CP036265.1"/>
</dbReference>
<dbReference type="AlphaFoldDB" id="A0A517PFM3"/>
<dbReference type="InterPro" id="IPR020843">
    <property type="entry name" value="ER"/>
</dbReference>
<evidence type="ECO:0000313" key="4">
    <source>
        <dbReference type="Proteomes" id="UP000318741"/>
    </source>
</evidence>